<evidence type="ECO:0000313" key="2">
    <source>
        <dbReference type="Proteomes" id="UP000078465"/>
    </source>
</evidence>
<dbReference type="Proteomes" id="UP000078465">
    <property type="component" value="Plasmid unnamed4"/>
</dbReference>
<evidence type="ECO:0000313" key="1">
    <source>
        <dbReference type="EMBL" id="XKM44102.1"/>
    </source>
</evidence>
<geneLocation type="plasmid" evidence="1 2">
    <name>unnamed4</name>
</geneLocation>
<name>A0ACD5EY86_9HYPH</name>
<sequence>MTALPPSQLSFGFYESLPHLLPRQAFSFWPKKIPDRAGSDQLRSSLDDGVIISGNSPVYSQIFCRALAGLASPQARTDKPVDTKLVVQLCNRMDTAAAEQAGQDRLPQ</sequence>
<dbReference type="EMBL" id="CP171855">
    <property type="protein sequence ID" value="XKM44102.1"/>
    <property type="molecule type" value="Genomic_DNA"/>
</dbReference>
<protein>
    <submittedName>
        <fullName evidence="1">Uncharacterized protein</fullName>
    </submittedName>
</protein>
<reference evidence="1" key="1">
    <citation type="submission" date="2024-10" db="EMBL/GenBank/DDBJ databases">
        <title>Strain of Rhizobium-related bacteria isolated fromm roots of Vavilovia formosa.</title>
        <authorList>
            <person name="Kimeklis A."/>
            <person name="Afonin A."/>
        </authorList>
    </citation>
    <scope>NUCLEOTIDE SEQUENCE</scope>
    <source>
        <strain evidence="1">Vaf-46</strain>
    </source>
</reference>
<accession>A0ACD5EY86</accession>
<organism evidence="1 2">
    <name type="scientific">Rhizobium ruizarguesonis</name>
    <dbReference type="NCBI Taxonomy" id="2081791"/>
    <lineage>
        <taxon>Bacteria</taxon>
        <taxon>Pseudomonadati</taxon>
        <taxon>Pseudomonadota</taxon>
        <taxon>Alphaproteobacteria</taxon>
        <taxon>Hyphomicrobiales</taxon>
        <taxon>Rhizobiaceae</taxon>
        <taxon>Rhizobium/Agrobacterium group</taxon>
        <taxon>Rhizobium</taxon>
    </lineage>
</organism>
<keyword evidence="1" id="KW-0614">Plasmid</keyword>
<proteinExistence type="predicted"/>
<gene>
    <name evidence="1" type="ORF">A4U53_042245</name>
</gene>
<feature type="non-terminal residue" evidence="1">
    <location>
        <position position="1"/>
    </location>
</feature>